<dbReference type="EMBL" id="AGSI01000018">
    <property type="protein sequence ID" value="EIE19702.1"/>
    <property type="molecule type" value="Genomic_DNA"/>
</dbReference>
<dbReference type="GO" id="GO:0032259">
    <property type="term" value="P:methylation"/>
    <property type="evidence" value="ECO:0007669"/>
    <property type="project" value="UniProtKB-KW"/>
</dbReference>
<dbReference type="GeneID" id="17037674"/>
<dbReference type="InterPro" id="IPR015353">
    <property type="entry name" value="Rubisco_LSMT_subst-bd"/>
</dbReference>
<dbReference type="SUPFAM" id="SSF82199">
    <property type="entry name" value="SET domain"/>
    <property type="match status" value="1"/>
</dbReference>
<dbReference type="RefSeq" id="XP_005644246.1">
    <property type="nucleotide sequence ID" value="XM_005644189.1"/>
</dbReference>
<dbReference type="InterPro" id="IPR050600">
    <property type="entry name" value="SETD3_SETD6_MTase"/>
</dbReference>
<proteinExistence type="predicted"/>
<feature type="domain" description="Rubisco LSMT substrate-binding" evidence="4">
    <location>
        <begin position="329"/>
        <end position="455"/>
    </location>
</feature>
<evidence type="ECO:0000259" key="4">
    <source>
        <dbReference type="Pfam" id="PF09273"/>
    </source>
</evidence>
<keyword evidence="1" id="KW-0489">Methyltransferase</keyword>
<accession>I0YMT3</accession>
<dbReference type="PANTHER" id="PTHR13271">
    <property type="entry name" value="UNCHARACTERIZED PUTATIVE METHYLTRANSFERASE"/>
    <property type="match status" value="1"/>
</dbReference>
<evidence type="ECO:0000256" key="2">
    <source>
        <dbReference type="ARBA" id="ARBA00022679"/>
    </source>
</evidence>
<dbReference type="OrthoDB" id="441812at2759"/>
<evidence type="ECO:0000256" key="3">
    <source>
        <dbReference type="ARBA" id="ARBA00022691"/>
    </source>
</evidence>
<gene>
    <name evidence="5" type="ORF">COCSUDRAFT_19420</name>
</gene>
<reference evidence="5 6" key="1">
    <citation type="journal article" date="2012" name="Genome Biol.">
        <title>The genome of the polar eukaryotic microalga coccomyxa subellipsoidea reveals traits of cold adaptation.</title>
        <authorList>
            <person name="Blanc G."/>
            <person name="Agarkova I."/>
            <person name="Grimwood J."/>
            <person name="Kuo A."/>
            <person name="Brueggeman A."/>
            <person name="Dunigan D."/>
            <person name="Gurnon J."/>
            <person name="Ladunga I."/>
            <person name="Lindquist E."/>
            <person name="Lucas S."/>
            <person name="Pangilinan J."/>
            <person name="Proschold T."/>
            <person name="Salamov A."/>
            <person name="Schmutz J."/>
            <person name="Weeks D."/>
            <person name="Yamada T."/>
            <person name="Claverie J.M."/>
            <person name="Grigoriev I."/>
            <person name="Van Etten J."/>
            <person name="Lomsadze A."/>
            <person name="Borodovsky M."/>
        </authorList>
    </citation>
    <scope>NUCLEOTIDE SEQUENCE [LARGE SCALE GENOMIC DNA]</scope>
    <source>
        <strain evidence="5 6">C-169</strain>
    </source>
</reference>
<dbReference type="KEGG" id="csl:COCSUDRAFT_19420"/>
<dbReference type="GO" id="GO:0016279">
    <property type="term" value="F:protein-lysine N-methyltransferase activity"/>
    <property type="evidence" value="ECO:0007669"/>
    <property type="project" value="TreeGrafter"/>
</dbReference>
<dbReference type="Proteomes" id="UP000007264">
    <property type="component" value="Unassembled WGS sequence"/>
</dbReference>
<dbReference type="InterPro" id="IPR036464">
    <property type="entry name" value="Rubisco_LSMT_subst-bd_sf"/>
</dbReference>
<dbReference type="SUPFAM" id="SSF81822">
    <property type="entry name" value="RuBisCo LSMT C-terminal, substrate-binding domain"/>
    <property type="match status" value="1"/>
</dbReference>
<dbReference type="eggNOG" id="KOG1337">
    <property type="taxonomic scope" value="Eukaryota"/>
</dbReference>
<evidence type="ECO:0000313" key="5">
    <source>
        <dbReference type="EMBL" id="EIE19702.1"/>
    </source>
</evidence>
<dbReference type="Pfam" id="PF09273">
    <property type="entry name" value="Rubis-subs-bind"/>
    <property type="match status" value="1"/>
</dbReference>
<dbReference type="InterPro" id="IPR046341">
    <property type="entry name" value="SET_dom_sf"/>
</dbReference>
<name>I0YMT3_COCSC</name>
<comment type="caution">
    <text evidence="5">The sequence shown here is derived from an EMBL/GenBank/DDBJ whole genome shotgun (WGS) entry which is preliminary data.</text>
</comment>
<evidence type="ECO:0000313" key="6">
    <source>
        <dbReference type="Proteomes" id="UP000007264"/>
    </source>
</evidence>
<keyword evidence="3" id="KW-0949">S-adenosyl-L-methionine</keyword>
<protein>
    <submittedName>
        <fullName evidence="5">SET domain-containing protein</fullName>
    </submittedName>
</protein>
<dbReference type="Gene3D" id="3.90.1420.10">
    <property type="entry name" value="Rubisco LSMT, substrate-binding domain"/>
    <property type="match status" value="1"/>
</dbReference>
<sequence length="503" mass="56046">MHSLLLRLHVTNAGFSSARRAEASFPCRQHAVVEVRRRCVCSAQAQADVETLPPLSAWVEQRGLPLKKLNVRPEIVEGDLCLVVSKPTKKGQPLVAVPSSAWLTQQVVRSSSIGSLVEDLEPWLQIALFLLHERSKPDAAWQGFLDSIPAAPDVPLFWSEEELSQLEGTQLLSSVQGYRQFFEAKYAELEEQLFAPHREAFPPKSHQLDDFLWAVATVRSRVHSPLDGEDVALVPLADLVQHRKLQGARWQLQLAGGLFSKAQALVVEAQRDYAEGEVVTMDFGAPLTEEDQEKLDSQVLLDYGALDADRPQADPGVVQGGFILSLALPEDDKYYDDKADILELNGLSEAASFVLRANEEPSEQLLGFLRLLNLSGQDAFLLEPLFRNEAWGHMLAPVSEANERAVYESMMEGCRAALQGYATSIDDDLRALRDTQPGTRLEKAILVRLGEKETLDATLAFFEDRYDRLATLEFYQERRLKRLGLLDDDGGSTYDSFFVDGIA</sequence>
<dbReference type="AlphaFoldDB" id="I0YMT3"/>
<keyword evidence="6" id="KW-1185">Reference proteome</keyword>
<dbReference type="Gene3D" id="3.90.1410.10">
    <property type="entry name" value="set domain protein methyltransferase, domain 1"/>
    <property type="match status" value="1"/>
</dbReference>
<evidence type="ECO:0000256" key="1">
    <source>
        <dbReference type="ARBA" id="ARBA00022603"/>
    </source>
</evidence>
<keyword evidence="2" id="KW-0808">Transferase</keyword>
<organism evidence="5 6">
    <name type="scientific">Coccomyxa subellipsoidea (strain C-169)</name>
    <name type="common">Green microalga</name>
    <dbReference type="NCBI Taxonomy" id="574566"/>
    <lineage>
        <taxon>Eukaryota</taxon>
        <taxon>Viridiplantae</taxon>
        <taxon>Chlorophyta</taxon>
        <taxon>core chlorophytes</taxon>
        <taxon>Trebouxiophyceae</taxon>
        <taxon>Trebouxiophyceae incertae sedis</taxon>
        <taxon>Coccomyxaceae</taxon>
        <taxon>Coccomyxa</taxon>
        <taxon>Coccomyxa subellipsoidea</taxon>
    </lineage>
</organism>